<comment type="subcellular location">
    <subcellularLocation>
        <location evidence="1">Cell inner membrane</location>
        <topology evidence="1">Peripheral membrane protein</topology>
    </subcellularLocation>
</comment>
<evidence type="ECO:0000256" key="3">
    <source>
        <dbReference type="ARBA" id="ARBA00022448"/>
    </source>
</evidence>
<dbReference type="GO" id="GO:0016887">
    <property type="term" value="F:ATP hydrolysis activity"/>
    <property type="evidence" value="ECO:0007669"/>
    <property type="project" value="InterPro"/>
</dbReference>
<evidence type="ECO:0000259" key="14">
    <source>
        <dbReference type="PROSITE" id="PS50893"/>
    </source>
</evidence>
<comment type="subunit">
    <text evidence="10">The complex is composed of two ATP-binding proteins (NikD and NikE), two transmembrane proteins (NikB and NikC) and a solute-binding protein (NikA).</text>
</comment>
<dbReference type="InterPro" id="IPR003439">
    <property type="entry name" value="ABC_transporter-like_ATP-bd"/>
</dbReference>
<evidence type="ECO:0000313" key="15">
    <source>
        <dbReference type="EMBL" id="EPC02542.1"/>
    </source>
</evidence>
<keyword evidence="16" id="KW-1185">Reference proteome</keyword>
<dbReference type="PROSITE" id="PS00211">
    <property type="entry name" value="ABC_TRANSPORTER_1"/>
    <property type="match status" value="1"/>
</dbReference>
<keyword evidence="9" id="KW-0472">Membrane</keyword>
<dbReference type="InterPro" id="IPR003593">
    <property type="entry name" value="AAA+_ATPase"/>
</dbReference>
<keyword evidence="7" id="KW-1278">Translocase</keyword>
<dbReference type="PROSITE" id="PS50893">
    <property type="entry name" value="ABC_TRANSPORTER_2"/>
    <property type="match status" value="1"/>
</dbReference>
<dbReference type="SUPFAM" id="SSF52540">
    <property type="entry name" value="P-loop containing nucleoside triphosphate hydrolases"/>
    <property type="match status" value="1"/>
</dbReference>
<dbReference type="RefSeq" id="WP_016416478.1">
    <property type="nucleotide sequence ID" value="NZ_AUAB01000002.1"/>
</dbReference>
<evidence type="ECO:0000256" key="2">
    <source>
        <dbReference type="ARBA" id="ARBA00005417"/>
    </source>
</evidence>
<dbReference type="EMBL" id="ASTJ01000024">
    <property type="protein sequence ID" value="EPC02542.1"/>
    <property type="molecule type" value="Genomic_DNA"/>
</dbReference>
<evidence type="ECO:0000256" key="7">
    <source>
        <dbReference type="ARBA" id="ARBA00022967"/>
    </source>
</evidence>
<protein>
    <recommendedName>
        <fullName evidence="12">Nickel import system ATP-binding protein NikD</fullName>
        <ecNumber evidence="11">7.2.2.11</ecNumber>
    </recommendedName>
</protein>
<accession>S2KK73</accession>
<dbReference type="InterPro" id="IPR027417">
    <property type="entry name" value="P-loop_NTPase"/>
</dbReference>
<evidence type="ECO:0000256" key="6">
    <source>
        <dbReference type="ARBA" id="ARBA00022840"/>
    </source>
</evidence>
<dbReference type="GO" id="GO:0005886">
    <property type="term" value="C:plasma membrane"/>
    <property type="evidence" value="ECO:0007669"/>
    <property type="project" value="UniProtKB-SubCell"/>
</dbReference>
<dbReference type="AlphaFoldDB" id="S2KK73"/>
<dbReference type="SMART" id="SM00382">
    <property type="entry name" value="AAA"/>
    <property type="match status" value="1"/>
</dbReference>
<feature type="domain" description="ABC transporter" evidence="14">
    <location>
        <begin position="7"/>
        <end position="251"/>
    </location>
</feature>
<evidence type="ECO:0000256" key="11">
    <source>
        <dbReference type="ARBA" id="ARBA00039098"/>
    </source>
</evidence>
<evidence type="ECO:0000256" key="12">
    <source>
        <dbReference type="ARBA" id="ARBA00044143"/>
    </source>
</evidence>
<evidence type="ECO:0000256" key="10">
    <source>
        <dbReference type="ARBA" id="ARBA00038669"/>
    </source>
</evidence>
<evidence type="ECO:0000256" key="8">
    <source>
        <dbReference type="ARBA" id="ARBA00023065"/>
    </source>
</evidence>
<comment type="catalytic activity">
    <reaction evidence="13">
        <text>Ni(2+)(out) + ATP + H2O = Ni(2+)(in) + ADP + phosphate + H(+)</text>
        <dbReference type="Rhea" id="RHEA:15557"/>
        <dbReference type="ChEBI" id="CHEBI:15377"/>
        <dbReference type="ChEBI" id="CHEBI:15378"/>
        <dbReference type="ChEBI" id="CHEBI:30616"/>
        <dbReference type="ChEBI" id="CHEBI:43474"/>
        <dbReference type="ChEBI" id="CHEBI:49786"/>
        <dbReference type="ChEBI" id="CHEBI:456216"/>
        <dbReference type="EC" id="7.2.2.11"/>
    </reaction>
    <physiologicalReaction direction="left-to-right" evidence="13">
        <dbReference type="Rhea" id="RHEA:15558"/>
    </physiologicalReaction>
</comment>
<dbReference type="EC" id="7.2.2.11" evidence="11"/>
<keyword evidence="5" id="KW-0547">Nucleotide-binding</keyword>
<dbReference type="eggNOG" id="COG0444">
    <property type="taxonomic scope" value="Bacteria"/>
</dbReference>
<dbReference type="GO" id="GO:0005524">
    <property type="term" value="F:ATP binding"/>
    <property type="evidence" value="ECO:0007669"/>
    <property type="project" value="UniProtKB-KW"/>
</dbReference>
<evidence type="ECO:0000256" key="4">
    <source>
        <dbReference type="ARBA" id="ARBA00022475"/>
    </source>
</evidence>
<dbReference type="PANTHER" id="PTHR43297:SF13">
    <property type="entry name" value="NICKEL ABC TRANSPORTER, ATP-BINDING PROTEIN"/>
    <property type="match status" value="1"/>
</dbReference>
<dbReference type="Proteomes" id="UP000014463">
    <property type="component" value="Unassembled WGS sequence"/>
</dbReference>
<keyword evidence="3" id="KW-0813">Transport</keyword>
<keyword evidence="6" id="KW-0067">ATP-binding</keyword>
<evidence type="ECO:0000256" key="9">
    <source>
        <dbReference type="ARBA" id="ARBA00023136"/>
    </source>
</evidence>
<dbReference type="InterPro" id="IPR017871">
    <property type="entry name" value="ABC_transporter-like_CS"/>
</dbReference>
<evidence type="ECO:0000256" key="5">
    <source>
        <dbReference type="ARBA" id="ARBA00022741"/>
    </source>
</evidence>
<dbReference type="Pfam" id="PF00005">
    <property type="entry name" value="ABC_tran"/>
    <property type="match status" value="1"/>
</dbReference>
<sequence length="278" mass="29847">MKALLAVDALSLSFQRYSGWFRRHAVPCLNDVSLTVVPGEVHAVVGASGAGKSLMAWAVMGLLPANAHLSGTLNFDGLPLDAERLAALRGKCLALIPQSIAALDPLVRSGRQVRWSARRAGIAAHRTPHIARQTLSRYGLATDVEQAYPHTLSGGMARRVLLAMATAGDADLLIADEPTTGLDPCNRQRVLDYLRELADAGKGILLITHDLQHALTVANRVTVFHAGTTLETAPSDAFDGQGERLTMPYTRALWQALPSNGFQAPARERTHEEVLSLA</sequence>
<keyword evidence="4" id="KW-1003">Cell membrane</keyword>
<organism evidence="15 16">
    <name type="scientific">Litchfieldella anticariensis (strain DSM 16096 / CECT 5854 / CIP 108499 / LMG 22089 / FP35)</name>
    <name type="common">Halomonas anticariensis</name>
    <dbReference type="NCBI Taxonomy" id="1121939"/>
    <lineage>
        <taxon>Bacteria</taxon>
        <taxon>Pseudomonadati</taxon>
        <taxon>Pseudomonadota</taxon>
        <taxon>Gammaproteobacteria</taxon>
        <taxon>Oceanospirillales</taxon>
        <taxon>Halomonadaceae</taxon>
        <taxon>Litchfieldella</taxon>
    </lineage>
</organism>
<evidence type="ECO:0000256" key="1">
    <source>
        <dbReference type="ARBA" id="ARBA00004417"/>
    </source>
</evidence>
<comment type="caution">
    <text evidence="15">The sequence shown here is derived from an EMBL/GenBank/DDBJ whole genome shotgun (WGS) entry which is preliminary data.</text>
</comment>
<dbReference type="Gene3D" id="3.40.50.300">
    <property type="entry name" value="P-loop containing nucleotide triphosphate hydrolases"/>
    <property type="match status" value="1"/>
</dbReference>
<keyword evidence="8" id="KW-0406">Ion transport</keyword>
<evidence type="ECO:0000256" key="13">
    <source>
        <dbReference type="ARBA" id="ARBA00048610"/>
    </source>
</evidence>
<evidence type="ECO:0000313" key="16">
    <source>
        <dbReference type="Proteomes" id="UP000014463"/>
    </source>
</evidence>
<dbReference type="STRING" id="1121939.L861_09365"/>
<gene>
    <name evidence="15" type="ORF">L861_09365</name>
</gene>
<comment type="similarity">
    <text evidence="2">Belongs to the ABC transporter superfamily.</text>
</comment>
<name>S2KK73_LITA3</name>
<reference evidence="15 16" key="1">
    <citation type="journal article" date="2013" name="Genome Announc.">
        <title>Draft genome sequence of the moderately halophilic gammaproteobacterium Halomonas anticariensis FP35.</title>
        <authorList>
            <person name="Tahrioui A."/>
            <person name="Quesada E."/>
            <person name="Llamas I."/>
        </authorList>
    </citation>
    <scope>NUCLEOTIDE SEQUENCE [LARGE SCALE GENOMIC DNA]</scope>
    <source>
        <strain evidence="16">DSM 16096 / CECT 5854 / LMG 22089 / FP35</strain>
    </source>
</reference>
<dbReference type="PATRIC" id="fig|1121939.11.peg.1974"/>
<dbReference type="PANTHER" id="PTHR43297">
    <property type="entry name" value="OLIGOPEPTIDE TRANSPORT ATP-BINDING PROTEIN APPD"/>
    <property type="match status" value="1"/>
</dbReference>
<dbReference type="InterPro" id="IPR050388">
    <property type="entry name" value="ABC_Ni/Peptide_Import"/>
</dbReference>
<dbReference type="GO" id="GO:0015413">
    <property type="term" value="F:ABC-type nickel transporter activity"/>
    <property type="evidence" value="ECO:0007669"/>
    <property type="project" value="UniProtKB-EC"/>
</dbReference>
<proteinExistence type="inferred from homology"/>